<name>A0ABP1PXB5_9HEXA</name>
<comment type="caution">
    <text evidence="2">The sequence shown here is derived from an EMBL/GenBank/DDBJ whole genome shotgun (WGS) entry which is preliminary data.</text>
</comment>
<evidence type="ECO:0000313" key="3">
    <source>
        <dbReference type="Proteomes" id="UP001642540"/>
    </source>
</evidence>
<sequence length="235" mass="26005">MVNVGSQRKEETSKHEDAELPVPGQDAIANSDAASSNSGEPKQPFEMTTNFQPESPSMSRQNADDFQRQIVSSNVTSPSTATLPPNVLQVSCLLRRMNGQDAGGTHETPPFQLSNTNVQNLGDQHPQKFGFLSDVVQKLKALRSDLSRHPSKSLKVEEYNIKVDKFRSIVKGLEVDDEEIEKMIRMAGVTDSITAKKIMKGRYDKAKQCIEKNEGAKGFERALNALTKLSPLQVY</sequence>
<accession>A0ABP1PXB5</accession>
<feature type="compositionally biased region" description="Polar residues" evidence="1">
    <location>
        <begin position="46"/>
        <end position="61"/>
    </location>
</feature>
<dbReference type="Proteomes" id="UP001642540">
    <property type="component" value="Unassembled WGS sequence"/>
</dbReference>
<evidence type="ECO:0008006" key="4">
    <source>
        <dbReference type="Google" id="ProtNLM"/>
    </source>
</evidence>
<gene>
    <name evidence="2" type="ORF">ODALV1_LOCUS3534</name>
</gene>
<protein>
    <recommendedName>
        <fullName evidence="4">CARD domain-containing protein</fullName>
    </recommendedName>
</protein>
<organism evidence="2 3">
    <name type="scientific">Orchesella dallaii</name>
    <dbReference type="NCBI Taxonomy" id="48710"/>
    <lineage>
        <taxon>Eukaryota</taxon>
        <taxon>Metazoa</taxon>
        <taxon>Ecdysozoa</taxon>
        <taxon>Arthropoda</taxon>
        <taxon>Hexapoda</taxon>
        <taxon>Collembola</taxon>
        <taxon>Entomobryomorpha</taxon>
        <taxon>Entomobryoidea</taxon>
        <taxon>Orchesellidae</taxon>
        <taxon>Orchesellinae</taxon>
        <taxon>Orchesella</taxon>
    </lineage>
</organism>
<dbReference type="EMBL" id="CAXLJM020000012">
    <property type="protein sequence ID" value="CAL8076621.1"/>
    <property type="molecule type" value="Genomic_DNA"/>
</dbReference>
<proteinExistence type="predicted"/>
<reference evidence="2 3" key="1">
    <citation type="submission" date="2024-08" db="EMBL/GenBank/DDBJ databases">
        <authorList>
            <person name="Cucini C."/>
            <person name="Frati F."/>
        </authorList>
    </citation>
    <scope>NUCLEOTIDE SEQUENCE [LARGE SCALE GENOMIC DNA]</scope>
</reference>
<evidence type="ECO:0000256" key="1">
    <source>
        <dbReference type="SAM" id="MobiDB-lite"/>
    </source>
</evidence>
<keyword evidence="3" id="KW-1185">Reference proteome</keyword>
<feature type="compositionally biased region" description="Basic and acidic residues" evidence="1">
    <location>
        <begin position="7"/>
        <end position="18"/>
    </location>
</feature>
<feature type="compositionally biased region" description="Low complexity" evidence="1">
    <location>
        <begin position="26"/>
        <end position="38"/>
    </location>
</feature>
<feature type="region of interest" description="Disordered" evidence="1">
    <location>
        <begin position="1"/>
        <end position="63"/>
    </location>
</feature>
<evidence type="ECO:0000313" key="2">
    <source>
        <dbReference type="EMBL" id="CAL8076621.1"/>
    </source>
</evidence>